<dbReference type="InterPro" id="IPR011629">
    <property type="entry name" value="CobW-like_C"/>
</dbReference>
<dbReference type="SMART" id="SM00833">
    <property type="entry name" value="CobW_C"/>
    <property type="match status" value="1"/>
</dbReference>
<dbReference type="Pfam" id="PF02492">
    <property type="entry name" value="cobW"/>
    <property type="match status" value="1"/>
</dbReference>
<dbReference type="InterPro" id="IPR027417">
    <property type="entry name" value="P-loop_NTPase"/>
</dbReference>
<dbReference type="Proteomes" id="UP000250443">
    <property type="component" value="Unassembled WGS sequence"/>
</dbReference>
<evidence type="ECO:0000313" key="5">
    <source>
        <dbReference type="Proteomes" id="UP000250443"/>
    </source>
</evidence>
<dbReference type="EMBL" id="UAUF01000014">
    <property type="protein sequence ID" value="SPZ12633.1"/>
    <property type="molecule type" value="Genomic_DNA"/>
</dbReference>
<evidence type="ECO:0000256" key="1">
    <source>
        <dbReference type="ARBA" id="ARBA00045658"/>
    </source>
</evidence>
<comment type="function">
    <text evidence="1">Zinc chaperone that directly transfers zinc cofactor to target proteins, thereby activating them. Zinc is transferred from the CXCC motif in the GTPase domain to the zinc binding site in target proteins in a process requiring GTP hydrolysis.</text>
</comment>
<dbReference type="PANTHER" id="PTHR13748">
    <property type="entry name" value="COBW-RELATED"/>
    <property type="match status" value="1"/>
</dbReference>
<dbReference type="AlphaFoldDB" id="A0A2X2D0V7"/>
<accession>A0A2X2D0V7</accession>
<dbReference type="Gene3D" id="3.40.50.300">
    <property type="entry name" value="P-loop containing nucleotide triphosphate hydrolases"/>
    <property type="match status" value="1"/>
</dbReference>
<gene>
    <name evidence="4" type="primary">yjiA_3</name>
    <name evidence="3" type="ORF">IRZ65_13295</name>
    <name evidence="4" type="ORF">NCTC11842_04585</name>
</gene>
<dbReference type="InterPro" id="IPR051316">
    <property type="entry name" value="Zinc-reg_GTPase_activator"/>
</dbReference>
<sequence length="322" mass="35315">MLKHIPTHVITGPLGAGKTSLIRHLLTQRPQHERWAVLVNEFGQIGLDAALLHTTDAGISLTELPGGCLCCVNGAPLQVALVQLLRRAQPQRLFIEPSGLGHPATLLKQLAEGTWQGVLAIQPAVMVVDAHRLASGEQLPDAQREALPGVGLLVLNKSELLNNRSRQALLASLPDIQWQWTQQGRLPFNLLPGSACVAGQRALDSLPVPPPGQRGPLPSLLLPGQPLRQIHEAEGRFAIGWRFHHSSQFNRQAVQTWLGALPALLRAKAILHADGQWWSFNQASGQGEWRISEWRKDSRVELIFETVVDAAALESDLMNYMQ</sequence>
<evidence type="ECO:0000313" key="3">
    <source>
        <dbReference type="EMBL" id="MBF8641656.1"/>
    </source>
</evidence>
<dbReference type="SUPFAM" id="SSF52540">
    <property type="entry name" value="P-loop containing nucleoside triphosphate hydrolases"/>
    <property type="match status" value="1"/>
</dbReference>
<feature type="domain" description="CobW C-terminal" evidence="2">
    <location>
        <begin position="238"/>
        <end position="321"/>
    </location>
</feature>
<evidence type="ECO:0000259" key="2">
    <source>
        <dbReference type="SMART" id="SM00833"/>
    </source>
</evidence>
<reference evidence="3 6" key="2">
    <citation type="submission" date="2020-10" db="EMBL/GenBank/DDBJ databases">
        <title>Genome sequences of Pseudomonas isolates.</title>
        <authorList>
            <person name="Wessels L."/>
            <person name="Reich F."/>
            <person name="Hammerl J."/>
        </authorList>
    </citation>
    <scope>NUCLEOTIDE SEQUENCE [LARGE SCALE GENOMIC DNA]</scope>
    <source>
        <strain evidence="3 6">20-MO00624-0</strain>
    </source>
</reference>
<dbReference type="GO" id="GO:0005737">
    <property type="term" value="C:cytoplasm"/>
    <property type="evidence" value="ECO:0007669"/>
    <property type="project" value="TreeGrafter"/>
</dbReference>
<protein>
    <submittedName>
        <fullName evidence="3">GTP-binding protein</fullName>
    </submittedName>
    <submittedName>
        <fullName evidence="4">GTPase (G3E family) protein</fullName>
    </submittedName>
</protein>
<name>A0A2X2D0V7_PSELU</name>
<dbReference type="PANTHER" id="PTHR13748:SF46">
    <property type="entry name" value="ZINC CHAPERONE YEIR"/>
    <property type="match status" value="1"/>
</dbReference>
<proteinExistence type="predicted"/>
<dbReference type="Proteomes" id="UP000626180">
    <property type="component" value="Unassembled WGS sequence"/>
</dbReference>
<dbReference type="EMBL" id="JADMCD010000006">
    <property type="protein sequence ID" value="MBF8641656.1"/>
    <property type="molecule type" value="Genomic_DNA"/>
</dbReference>
<dbReference type="RefSeq" id="WP_010796322.1">
    <property type="nucleotide sequence ID" value="NZ_CP069262.1"/>
</dbReference>
<reference evidence="4 5" key="1">
    <citation type="submission" date="2018-06" db="EMBL/GenBank/DDBJ databases">
        <authorList>
            <consortium name="Pathogen Informatics"/>
            <person name="Doyle S."/>
        </authorList>
    </citation>
    <scope>NUCLEOTIDE SEQUENCE [LARGE SCALE GENOMIC DNA]</scope>
    <source>
        <strain evidence="4 5">NCTC11842</strain>
    </source>
</reference>
<dbReference type="CDD" id="cd03112">
    <property type="entry name" value="CobW-like"/>
    <property type="match status" value="1"/>
</dbReference>
<evidence type="ECO:0000313" key="6">
    <source>
        <dbReference type="Proteomes" id="UP000626180"/>
    </source>
</evidence>
<evidence type="ECO:0000313" key="4">
    <source>
        <dbReference type="EMBL" id="SPZ12633.1"/>
    </source>
</evidence>
<dbReference type="InterPro" id="IPR003495">
    <property type="entry name" value="CobW/HypB/UreG_nucleotide-bd"/>
</dbReference>
<keyword evidence="6" id="KW-1185">Reference proteome</keyword>
<organism evidence="4 5">
    <name type="scientific">Pseudomonas luteola</name>
    <dbReference type="NCBI Taxonomy" id="47886"/>
    <lineage>
        <taxon>Bacteria</taxon>
        <taxon>Pseudomonadati</taxon>
        <taxon>Pseudomonadota</taxon>
        <taxon>Gammaproteobacteria</taxon>
        <taxon>Pseudomonadales</taxon>
        <taxon>Pseudomonadaceae</taxon>
        <taxon>Pseudomonas</taxon>
    </lineage>
</organism>